<name>A0A4Q7Y507_9ACTN</name>
<keyword evidence="2" id="KW-1185">Reference proteome</keyword>
<dbReference type="OrthoDB" id="5180910at2"/>
<reference evidence="1 2" key="1">
    <citation type="submission" date="2019-02" db="EMBL/GenBank/DDBJ databases">
        <title>Sequencing the genomes of 1000 actinobacteria strains.</title>
        <authorList>
            <person name="Klenk H.-P."/>
        </authorList>
    </citation>
    <scope>NUCLEOTIDE SEQUENCE [LARGE SCALE GENOMIC DNA]</scope>
    <source>
        <strain evidence="1 2">DSM 44509</strain>
    </source>
</reference>
<organism evidence="1 2">
    <name type="scientific">Blastococcus saxobsidens</name>
    <dbReference type="NCBI Taxonomy" id="138336"/>
    <lineage>
        <taxon>Bacteria</taxon>
        <taxon>Bacillati</taxon>
        <taxon>Actinomycetota</taxon>
        <taxon>Actinomycetes</taxon>
        <taxon>Geodermatophilales</taxon>
        <taxon>Geodermatophilaceae</taxon>
        <taxon>Blastococcus</taxon>
    </lineage>
</organism>
<protein>
    <submittedName>
        <fullName evidence="1">Uncharacterized protein</fullName>
    </submittedName>
</protein>
<dbReference type="EMBL" id="SHKV01000001">
    <property type="protein sequence ID" value="RZU31972.1"/>
    <property type="molecule type" value="Genomic_DNA"/>
</dbReference>
<dbReference type="Proteomes" id="UP000292507">
    <property type="component" value="Unassembled WGS sequence"/>
</dbReference>
<accession>A0A4Q7Y507</accession>
<dbReference type="AlphaFoldDB" id="A0A4Q7Y507"/>
<dbReference type="RefSeq" id="WP_104530265.1">
    <property type="nucleotide sequence ID" value="NZ_POQT01000046.1"/>
</dbReference>
<gene>
    <name evidence="1" type="ORF">BKA19_1658</name>
</gene>
<dbReference type="SUPFAM" id="SSF51658">
    <property type="entry name" value="Xylose isomerase-like"/>
    <property type="match status" value="1"/>
</dbReference>
<evidence type="ECO:0000313" key="1">
    <source>
        <dbReference type="EMBL" id="RZU31972.1"/>
    </source>
</evidence>
<proteinExistence type="predicted"/>
<evidence type="ECO:0000313" key="2">
    <source>
        <dbReference type="Proteomes" id="UP000292507"/>
    </source>
</evidence>
<sequence>MNRLAVHQSLVHPLTPLETIDELVPTGWDSMGLHVGAVPETEAWWSGGAGTQLLAATIDRLLETRTTVLDVGRVVLSGHLGRDDVHRAHGRVLDFGARLGAQFLTARFAEGAGDLAQRTEGFAELAEQARPFRIRPLLSSVRADRPEALEEAVAVVAPSGGGVVLDVPVVGVDEESVSAAVTDLWEHLGYVRVDARALEAAGEAAAGQLAVLPPHVPVVIGGDDALGLLDSDRRARLARLRVLVDRMLEHPRAREARERASG</sequence>
<dbReference type="InterPro" id="IPR036237">
    <property type="entry name" value="Xyl_isomerase-like_sf"/>
</dbReference>
<comment type="caution">
    <text evidence="1">The sequence shown here is derived from an EMBL/GenBank/DDBJ whole genome shotgun (WGS) entry which is preliminary data.</text>
</comment>